<dbReference type="EMBL" id="QFFZ01000056">
    <property type="protein sequence ID" value="TEB09200.1"/>
    <property type="molecule type" value="Genomic_DNA"/>
</dbReference>
<keyword evidence="8 12" id="KW-0862">Zinc</keyword>
<comment type="caution">
    <text evidence="14">The sequence shown here is derived from an EMBL/GenBank/DDBJ whole genome shotgun (WGS) entry which is preliminary data.</text>
</comment>
<feature type="binding site" evidence="12">
    <location>
        <position position="137"/>
    </location>
    <ligand>
        <name>Zn(2+)</name>
        <dbReference type="ChEBI" id="CHEBI:29105"/>
        <note>catalytic</note>
    </ligand>
</feature>
<feature type="transmembrane region" description="Helical" evidence="12">
    <location>
        <begin position="33"/>
        <end position="51"/>
    </location>
</feature>
<evidence type="ECO:0000313" key="14">
    <source>
        <dbReference type="EMBL" id="TEB09200.1"/>
    </source>
</evidence>
<dbReference type="PANTHER" id="PTHR43221:SF1">
    <property type="entry name" value="PROTEASE HTPX"/>
    <property type="match status" value="1"/>
</dbReference>
<accession>A0A4Y7RKC4</accession>
<feature type="transmembrane region" description="Helical" evidence="12">
    <location>
        <begin position="143"/>
        <end position="162"/>
    </location>
</feature>
<comment type="subcellular location">
    <subcellularLocation>
        <location evidence="1 12">Cell membrane</location>
        <topology evidence="1 12">Multi-pass membrane protein</topology>
    </subcellularLocation>
</comment>
<dbReference type="Gene3D" id="3.30.2010.10">
    <property type="entry name" value="Metalloproteases ('zincins'), catalytic domain"/>
    <property type="match status" value="1"/>
</dbReference>
<evidence type="ECO:0000256" key="5">
    <source>
        <dbReference type="ARBA" id="ARBA00022692"/>
    </source>
</evidence>
<dbReference type="CDD" id="cd07336">
    <property type="entry name" value="M48B_HtpX_like"/>
    <property type="match status" value="1"/>
</dbReference>
<evidence type="ECO:0000256" key="11">
    <source>
        <dbReference type="ARBA" id="ARBA00023136"/>
    </source>
</evidence>
<evidence type="ECO:0000256" key="10">
    <source>
        <dbReference type="ARBA" id="ARBA00023049"/>
    </source>
</evidence>
<evidence type="ECO:0000259" key="13">
    <source>
        <dbReference type="Pfam" id="PF01435"/>
    </source>
</evidence>
<dbReference type="HAMAP" id="MF_00188">
    <property type="entry name" value="Pept_M48_protease_HtpX"/>
    <property type="match status" value="1"/>
</dbReference>
<dbReference type="InterPro" id="IPR001915">
    <property type="entry name" value="Peptidase_M48"/>
</dbReference>
<evidence type="ECO:0000256" key="2">
    <source>
        <dbReference type="ARBA" id="ARBA00009779"/>
    </source>
</evidence>
<keyword evidence="6 12" id="KW-0479">Metal-binding</keyword>
<proteinExistence type="inferred from homology"/>
<dbReference type="EC" id="3.4.24.-" evidence="12"/>
<dbReference type="Proteomes" id="UP000297597">
    <property type="component" value="Unassembled WGS sequence"/>
</dbReference>
<feature type="binding site" evidence="12">
    <location>
        <position position="133"/>
    </location>
    <ligand>
        <name>Zn(2+)</name>
        <dbReference type="ChEBI" id="CHEBI:29105"/>
        <note>catalytic</note>
    </ligand>
</feature>
<protein>
    <recommendedName>
        <fullName evidence="12">Protease HtpX homolog</fullName>
        <ecNumber evidence="12">3.4.24.-</ecNumber>
    </recommendedName>
</protein>
<reference evidence="14 15" key="1">
    <citation type="journal article" date="2018" name="Environ. Microbiol.">
        <title>Novel energy conservation strategies and behaviour of Pelotomaculum schinkii driving syntrophic propionate catabolism.</title>
        <authorList>
            <person name="Hidalgo-Ahumada C.A.P."/>
            <person name="Nobu M.K."/>
            <person name="Narihiro T."/>
            <person name="Tamaki H."/>
            <person name="Liu W.T."/>
            <person name="Kamagata Y."/>
            <person name="Stams A.J.M."/>
            <person name="Imachi H."/>
            <person name="Sousa D.Z."/>
        </authorList>
    </citation>
    <scope>NUCLEOTIDE SEQUENCE [LARGE SCALE GENOMIC DNA]</scope>
    <source>
        <strain evidence="14 15">MGP</strain>
    </source>
</reference>
<dbReference type="Pfam" id="PF01435">
    <property type="entry name" value="Peptidase_M48"/>
    <property type="match status" value="1"/>
</dbReference>
<dbReference type="GO" id="GO:0005886">
    <property type="term" value="C:plasma membrane"/>
    <property type="evidence" value="ECO:0007669"/>
    <property type="project" value="UniProtKB-SubCell"/>
</dbReference>
<feature type="active site" evidence="12">
    <location>
        <position position="134"/>
    </location>
</feature>
<keyword evidence="4 12" id="KW-0645">Protease</keyword>
<organism evidence="14 15">
    <name type="scientific">Pelotomaculum propionicicum</name>
    <dbReference type="NCBI Taxonomy" id="258475"/>
    <lineage>
        <taxon>Bacteria</taxon>
        <taxon>Bacillati</taxon>
        <taxon>Bacillota</taxon>
        <taxon>Clostridia</taxon>
        <taxon>Eubacteriales</taxon>
        <taxon>Desulfotomaculaceae</taxon>
        <taxon>Pelotomaculum</taxon>
    </lineage>
</organism>
<feature type="transmembrane region" description="Helical" evidence="12">
    <location>
        <begin position="7"/>
        <end position="27"/>
    </location>
</feature>
<keyword evidence="10 12" id="KW-0482">Metalloprotease</keyword>
<sequence>MFTINTLKVFLLMGVLTVLLVLIGNAVGGSSGALIFLIIALAMNLIGYYFSDSIAIKMTRSYPVSANEAPELYDIVGRLSQRAGMPVPRIFITPSEQPNAFATGRGPSHAAVAVTEGIMRLLSRSELEGVLAHEIAHIKNRDVLIGAIAASLAGAITMIANMLQWGLMFGGFRGDDDEGGGIAGLAGSLLMIILAPLAAMLVQMAISRAREFQADASGARLAGHTHGLAQALLKLERGARQIPMQVNPATSHLFIVNPLSGQSIARLFSTHPPIEERVRRLEVMKI</sequence>
<dbReference type="InterPro" id="IPR050083">
    <property type="entry name" value="HtpX_protease"/>
</dbReference>
<comment type="cofactor">
    <cofactor evidence="12">
        <name>Zn(2+)</name>
        <dbReference type="ChEBI" id="CHEBI:29105"/>
    </cofactor>
    <text evidence="12">Binds 1 zinc ion per subunit.</text>
</comment>
<keyword evidence="15" id="KW-1185">Reference proteome</keyword>
<dbReference type="PANTHER" id="PTHR43221">
    <property type="entry name" value="PROTEASE HTPX"/>
    <property type="match status" value="1"/>
</dbReference>
<feature type="domain" description="Peptidase M48" evidence="13">
    <location>
        <begin position="68"/>
        <end position="282"/>
    </location>
</feature>
<evidence type="ECO:0000256" key="12">
    <source>
        <dbReference type="HAMAP-Rule" id="MF_00188"/>
    </source>
</evidence>
<keyword evidence="5 12" id="KW-0812">Transmembrane</keyword>
<evidence type="ECO:0000256" key="1">
    <source>
        <dbReference type="ARBA" id="ARBA00004651"/>
    </source>
</evidence>
<feature type="transmembrane region" description="Helical" evidence="12">
    <location>
        <begin position="182"/>
        <end position="202"/>
    </location>
</feature>
<name>A0A4Y7RKC4_9FIRM</name>
<comment type="similarity">
    <text evidence="2 12">Belongs to the peptidase M48B family.</text>
</comment>
<evidence type="ECO:0000256" key="9">
    <source>
        <dbReference type="ARBA" id="ARBA00022989"/>
    </source>
</evidence>
<feature type="binding site" evidence="12">
    <location>
        <position position="211"/>
    </location>
    <ligand>
        <name>Zn(2+)</name>
        <dbReference type="ChEBI" id="CHEBI:29105"/>
        <note>catalytic</note>
    </ligand>
</feature>
<evidence type="ECO:0000256" key="4">
    <source>
        <dbReference type="ARBA" id="ARBA00022670"/>
    </source>
</evidence>
<keyword evidence="11 12" id="KW-0472">Membrane</keyword>
<evidence type="ECO:0000256" key="6">
    <source>
        <dbReference type="ARBA" id="ARBA00022723"/>
    </source>
</evidence>
<dbReference type="GO" id="GO:0008270">
    <property type="term" value="F:zinc ion binding"/>
    <property type="evidence" value="ECO:0007669"/>
    <property type="project" value="UniProtKB-UniRule"/>
</dbReference>
<dbReference type="InterPro" id="IPR022919">
    <property type="entry name" value="Pept_M48_protease_HtpX"/>
</dbReference>
<evidence type="ECO:0000256" key="3">
    <source>
        <dbReference type="ARBA" id="ARBA00022475"/>
    </source>
</evidence>
<evidence type="ECO:0000313" key="15">
    <source>
        <dbReference type="Proteomes" id="UP000297597"/>
    </source>
</evidence>
<keyword evidence="3 12" id="KW-1003">Cell membrane</keyword>
<dbReference type="GO" id="GO:0004222">
    <property type="term" value="F:metalloendopeptidase activity"/>
    <property type="evidence" value="ECO:0007669"/>
    <property type="project" value="UniProtKB-UniRule"/>
</dbReference>
<keyword evidence="7 12" id="KW-0378">Hydrolase</keyword>
<keyword evidence="9 12" id="KW-1133">Transmembrane helix</keyword>
<gene>
    <name evidence="14" type="primary">htpX_3</name>
    <name evidence="12" type="synonym">htpX</name>
    <name evidence="14" type="ORF">Pmgp_03333</name>
</gene>
<dbReference type="AlphaFoldDB" id="A0A4Y7RKC4"/>
<dbReference type="GO" id="GO:0006508">
    <property type="term" value="P:proteolysis"/>
    <property type="evidence" value="ECO:0007669"/>
    <property type="project" value="UniProtKB-KW"/>
</dbReference>
<evidence type="ECO:0000256" key="8">
    <source>
        <dbReference type="ARBA" id="ARBA00022833"/>
    </source>
</evidence>
<evidence type="ECO:0000256" key="7">
    <source>
        <dbReference type="ARBA" id="ARBA00022801"/>
    </source>
</evidence>